<dbReference type="Proteomes" id="UP000193920">
    <property type="component" value="Unassembled WGS sequence"/>
</dbReference>
<protein>
    <submittedName>
        <fullName evidence="2">Uncharacterized protein</fullName>
    </submittedName>
</protein>
<evidence type="ECO:0000256" key="1">
    <source>
        <dbReference type="SAM" id="Coils"/>
    </source>
</evidence>
<feature type="coiled-coil region" evidence="1">
    <location>
        <begin position="40"/>
        <end position="90"/>
    </location>
</feature>
<sequence>MTKYDLGIKLNGRNYNQWFLLLSSHLRSERLSDYITIDVVNNARSDLRDAANEAARLAQLPQDQRDDEALARQRNIVQGIRQTVEEAEAKEATVNSIIISNVTEKVLTYIQNINNPREKIEKLEFLYHRDEEEKYSLLLARIYNLKAKNVQNVMDVLNEIVEIFNVLDDTNLRINNLEKLIIMQEALPRDLAKEFKPRANIDPTAFYNEIKGTVTFYNYKSKRNINKPKNNPTVNEVRIDPMDLDNINDYKRKFCHICDITGHTTKECRYNLKTKGNHSKKKKNYKKNLSNIEKFKNLSYEDINNKFKDDMDSLEPATMDSHFMDHEHNFKFARGLLETSEFNIGNVSPRTKLKCFVSKL</sequence>
<gene>
    <name evidence="2" type="ORF">LY90DRAFT_515800</name>
</gene>
<reference evidence="2 3" key="1">
    <citation type="submission" date="2016-08" db="EMBL/GenBank/DDBJ databases">
        <title>A Parts List for Fungal Cellulosomes Revealed by Comparative Genomics.</title>
        <authorList>
            <consortium name="DOE Joint Genome Institute"/>
            <person name="Haitjema C.H."/>
            <person name="Gilmore S.P."/>
            <person name="Henske J.K."/>
            <person name="Solomon K.V."/>
            <person name="De Groot R."/>
            <person name="Kuo A."/>
            <person name="Mondo S.J."/>
            <person name="Salamov A.A."/>
            <person name="Labutti K."/>
            <person name="Zhao Z."/>
            <person name="Chiniquy J."/>
            <person name="Barry K."/>
            <person name="Brewer H.M."/>
            <person name="Purvine S.O."/>
            <person name="Wright A.T."/>
            <person name="Boxma B."/>
            <person name="Van Alen T."/>
            <person name="Hackstein J.H."/>
            <person name="Baker S.E."/>
            <person name="Grigoriev I.V."/>
            <person name="O'Malley M.A."/>
        </authorList>
    </citation>
    <scope>NUCLEOTIDE SEQUENCE [LARGE SCALE GENOMIC DNA]</scope>
    <source>
        <strain evidence="2 3">G1</strain>
    </source>
</reference>
<keyword evidence="3" id="KW-1185">Reference proteome</keyword>
<dbReference type="EMBL" id="MCOG01000256">
    <property type="protein sequence ID" value="ORY21912.1"/>
    <property type="molecule type" value="Genomic_DNA"/>
</dbReference>
<proteinExistence type="predicted"/>
<name>A0A1Y2AHF2_9FUNG</name>
<dbReference type="AlphaFoldDB" id="A0A1Y2AHF2"/>
<dbReference type="OrthoDB" id="10653942at2759"/>
<comment type="caution">
    <text evidence="2">The sequence shown here is derived from an EMBL/GenBank/DDBJ whole genome shotgun (WGS) entry which is preliminary data.</text>
</comment>
<dbReference type="Pfam" id="PF14223">
    <property type="entry name" value="Retrotran_gag_2"/>
    <property type="match status" value="1"/>
</dbReference>
<evidence type="ECO:0000313" key="2">
    <source>
        <dbReference type="EMBL" id="ORY21912.1"/>
    </source>
</evidence>
<keyword evidence="1" id="KW-0175">Coiled coil</keyword>
<evidence type="ECO:0000313" key="3">
    <source>
        <dbReference type="Proteomes" id="UP000193920"/>
    </source>
</evidence>
<accession>A0A1Y2AHF2</accession>
<organism evidence="2 3">
    <name type="scientific">Neocallimastix californiae</name>
    <dbReference type="NCBI Taxonomy" id="1754190"/>
    <lineage>
        <taxon>Eukaryota</taxon>
        <taxon>Fungi</taxon>
        <taxon>Fungi incertae sedis</taxon>
        <taxon>Chytridiomycota</taxon>
        <taxon>Chytridiomycota incertae sedis</taxon>
        <taxon>Neocallimastigomycetes</taxon>
        <taxon>Neocallimastigales</taxon>
        <taxon>Neocallimastigaceae</taxon>
        <taxon>Neocallimastix</taxon>
    </lineage>
</organism>